<evidence type="ECO:0000256" key="1">
    <source>
        <dbReference type="SAM" id="Coils"/>
    </source>
</evidence>
<evidence type="ECO:0000256" key="2">
    <source>
        <dbReference type="SAM" id="Phobius"/>
    </source>
</evidence>
<dbReference type="EMBL" id="FQWX01000005">
    <property type="protein sequence ID" value="SHG67205.1"/>
    <property type="molecule type" value="Genomic_DNA"/>
</dbReference>
<dbReference type="AlphaFoldDB" id="A0A1M5LQA3"/>
<dbReference type="Proteomes" id="UP000243255">
    <property type="component" value="Unassembled WGS sequence"/>
</dbReference>
<feature type="coiled-coil region" evidence="1">
    <location>
        <begin position="32"/>
        <end position="59"/>
    </location>
</feature>
<keyword evidence="2" id="KW-0812">Transmembrane</keyword>
<name>A0A1M5LQA3_9FIRM</name>
<sequence>MSITIELFFQIFNTFILVLIAIILIWVIPRLLNKVKSKNTLMVDKINNLEKKINELEDKQ</sequence>
<keyword evidence="4" id="KW-1185">Reference proteome</keyword>
<reference evidence="4" key="1">
    <citation type="submission" date="2016-11" db="EMBL/GenBank/DDBJ databases">
        <authorList>
            <person name="Varghese N."/>
            <person name="Submissions S."/>
        </authorList>
    </citation>
    <scope>NUCLEOTIDE SEQUENCE [LARGE SCALE GENOMIC DNA]</scope>
    <source>
        <strain evidence="4">DSM 2635</strain>
    </source>
</reference>
<dbReference type="RefSeq" id="WP_073124370.1">
    <property type="nucleotide sequence ID" value="NZ_BAABCH010000026.1"/>
</dbReference>
<evidence type="ECO:0008006" key="5">
    <source>
        <dbReference type="Google" id="ProtNLM"/>
    </source>
</evidence>
<feature type="transmembrane region" description="Helical" evidence="2">
    <location>
        <begin position="12"/>
        <end position="32"/>
    </location>
</feature>
<organism evidence="3 4">
    <name type="scientific">Asaccharospora irregularis DSM 2635</name>
    <dbReference type="NCBI Taxonomy" id="1121321"/>
    <lineage>
        <taxon>Bacteria</taxon>
        <taxon>Bacillati</taxon>
        <taxon>Bacillota</taxon>
        <taxon>Clostridia</taxon>
        <taxon>Peptostreptococcales</taxon>
        <taxon>Peptostreptococcaceae</taxon>
        <taxon>Asaccharospora</taxon>
    </lineage>
</organism>
<keyword evidence="2" id="KW-0472">Membrane</keyword>
<evidence type="ECO:0000313" key="4">
    <source>
        <dbReference type="Proteomes" id="UP000243255"/>
    </source>
</evidence>
<keyword evidence="1" id="KW-0175">Coiled coil</keyword>
<accession>A0A1M5LQA3</accession>
<proteinExistence type="predicted"/>
<protein>
    <recommendedName>
        <fullName evidence="5">DUF4083 domain-containing protein</fullName>
    </recommendedName>
</protein>
<evidence type="ECO:0000313" key="3">
    <source>
        <dbReference type="EMBL" id="SHG67205.1"/>
    </source>
</evidence>
<gene>
    <name evidence="3" type="ORF">SAMN04488530_10545</name>
</gene>
<keyword evidence="2" id="KW-1133">Transmembrane helix</keyword>